<organism evidence="1 2">
    <name type="scientific">Thermosipho africanus (strain TCF52B)</name>
    <dbReference type="NCBI Taxonomy" id="484019"/>
    <lineage>
        <taxon>Bacteria</taxon>
        <taxon>Thermotogati</taxon>
        <taxon>Thermotogota</taxon>
        <taxon>Thermotogae</taxon>
        <taxon>Thermotogales</taxon>
        <taxon>Fervidobacteriaceae</taxon>
        <taxon>Thermosipho</taxon>
    </lineage>
</organism>
<evidence type="ECO:0008006" key="3">
    <source>
        <dbReference type="Google" id="ProtNLM"/>
    </source>
</evidence>
<dbReference type="AlphaFoldDB" id="B7IDA0"/>
<dbReference type="InterPro" id="IPR011067">
    <property type="entry name" value="Plasmid_toxin/cell-grow_inhib"/>
</dbReference>
<dbReference type="RefSeq" id="WP_004102075.1">
    <property type="nucleotide sequence ID" value="NC_011653.1"/>
</dbReference>
<evidence type="ECO:0000313" key="1">
    <source>
        <dbReference type="EMBL" id="ACJ75977.1"/>
    </source>
</evidence>
<accession>B7IDA0</accession>
<dbReference type="OrthoDB" id="1957237at2"/>
<evidence type="ECO:0000313" key="2">
    <source>
        <dbReference type="Proteomes" id="UP000002453"/>
    </source>
</evidence>
<protein>
    <recommendedName>
        <fullName evidence="3">Type II toxin-antitoxin system PemK/MazF family toxin</fullName>
    </recommendedName>
</protein>
<name>B7IDA0_THEAB</name>
<dbReference type="eggNOG" id="COG2337">
    <property type="taxonomic scope" value="Bacteria"/>
</dbReference>
<dbReference type="STRING" id="484019.THA_1536"/>
<keyword evidence="2" id="KW-1185">Reference proteome</keyword>
<dbReference type="Pfam" id="PF02452">
    <property type="entry name" value="PemK_toxin"/>
    <property type="match status" value="1"/>
</dbReference>
<dbReference type="KEGG" id="taf:THA_1536"/>
<dbReference type="GO" id="GO:0003677">
    <property type="term" value="F:DNA binding"/>
    <property type="evidence" value="ECO:0007669"/>
    <property type="project" value="InterPro"/>
</dbReference>
<dbReference type="PANTHER" id="PTHR33988">
    <property type="entry name" value="ENDORIBONUCLEASE MAZF-RELATED"/>
    <property type="match status" value="1"/>
</dbReference>
<proteinExistence type="predicted"/>
<gene>
    <name evidence="1" type="ordered locus">THA_1536</name>
</gene>
<dbReference type="Proteomes" id="UP000002453">
    <property type="component" value="Chromosome"/>
</dbReference>
<dbReference type="GO" id="GO:0016075">
    <property type="term" value="P:rRNA catabolic process"/>
    <property type="evidence" value="ECO:0007669"/>
    <property type="project" value="TreeGrafter"/>
</dbReference>
<dbReference type="HOGENOM" id="CLU_111058_0_0_0"/>
<dbReference type="Gene3D" id="2.30.30.110">
    <property type="match status" value="1"/>
</dbReference>
<reference evidence="1 2" key="1">
    <citation type="journal article" date="2009" name="J. Bacteriol.">
        <title>The genome of Thermosipho africanus TCF52B: lateral genetic connections to the Firmicutes and Archaea.</title>
        <authorList>
            <person name="Nesboe C.L."/>
            <person name="Bapteste E."/>
            <person name="Curtis B."/>
            <person name="Dahle H."/>
            <person name="Lopez P."/>
            <person name="Macleod D."/>
            <person name="Dlutek M."/>
            <person name="Bowman S."/>
            <person name="Zhaxybayeva O."/>
            <person name="Birkeland N.-K."/>
            <person name="Doolittle W.F."/>
        </authorList>
    </citation>
    <scope>NUCLEOTIDE SEQUENCE [LARGE SCALE GENOMIC DNA]</scope>
    <source>
        <strain evidence="1 2">TCF52B</strain>
    </source>
</reference>
<dbReference type="InterPro" id="IPR003477">
    <property type="entry name" value="PemK-like"/>
</dbReference>
<dbReference type="GO" id="GO:0006402">
    <property type="term" value="P:mRNA catabolic process"/>
    <property type="evidence" value="ECO:0007669"/>
    <property type="project" value="TreeGrafter"/>
</dbReference>
<dbReference type="GO" id="GO:0004521">
    <property type="term" value="F:RNA endonuclease activity"/>
    <property type="evidence" value="ECO:0007669"/>
    <property type="project" value="TreeGrafter"/>
</dbReference>
<dbReference type="SUPFAM" id="SSF50118">
    <property type="entry name" value="Cell growth inhibitor/plasmid maintenance toxic component"/>
    <property type="match status" value="1"/>
</dbReference>
<sequence>MIFIQTLSNELKKYILEFWKQVKNLFNVYSDKQLISLFKWLNYFIEKLNYEHSYEPGKLPSFKRGDIVWVNLGHNIGSKLRGRRPVVILEAENNKKDKNIVIAPIRSYNSKGPKKIFEGLVYVGKHEILTKHSYVDLKHIRSISKMRIYRQNNKIIQGKLPNEILDEIDQKLIKLFTKINT</sequence>
<dbReference type="EMBL" id="CP001185">
    <property type="protein sequence ID" value="ACJ75977.1"/>
    <property type="molecule type" value="Genomic_DNA"/>
</dbReference>
<dbReference type="PANTHER" id="PTHR33988:SF2">
    <property type="entry name" value="ENDORIBONUCLEASE MAZF"/>
    <property type="match status" value="1"/>
</dbReference>